<evidence type="ECO:0000256" key="1">
    <source>
        <dbReference type="SAM" id="MobiDB-lite"/>
    </source>
</evidence>
<dbReference type="OrthoDB" id="4356994at2759"/>
<feature type="compositionally biased region" description="Polar residues" evidence="1">
    <location>
        <begin position="16"/>
        <end position="30"/>
    </location>
</feature>
<dbReference type="EMBL" id="JAGPYM010000005">
    <property type="protein sequence ID" value="KAH6894583.1"/>
    <property type="molecule type" value="Genomic_DNA"/>
</dbReference>
<comment type="caution">
    <text evidence="2">The sequence shown here is derived from an EMBL/GenBank/DDBJ whole genome shotgun (WGS) entry which is preliminary data.</text>
</comment>
<keyword evidence="3" id="KW-1185">Reference proteome</keyword>
<evidence type="ECO:0000313" key="2">
    <source>
        <dbReference type="EMBL" id="KAH6894583.1"/>
    </source>
</evidence>
<organism evidence="2 3">
    <name type="scientific">Thelonectria olida</name>
    <dbReference type="NCBI Taxonomy" id="1576542"/>
    <lineage>
        <taxon>Eukaryota</taxon>
        <taxon>Fungi</taxon>
        <taxon>Dikarya</taxon>
        <taxon>Ascomycota</taxon>
        <taxon>Pezizomycotina</taxon>
        <taxon>Sordariomycetes</taxon>
        <taxon>Hypocreomycetidae</taxon>
        <taxon>Hypocreales</taxon>
        <taxon>Nectriaceae</taxon>
        <taxon>Thelonectria</taxon>
    </lineage>
</organism>
<name>A0A9P8WBP3_9HYPO</name>
<dbReference type="Proteomes" id="UP000777438">
    <property type="component" value="Unassembled WGS sequence"/>
</dbReference>
<reference evidence="2 3" key="1">
    <citation type="journal article" date="2021" name="Nat. Commun.">
        <title>Genetic determinants of endophytism in the Arabidopsis root mycobiome.</title>
        <authorList>
            <person name="Mesny F."/>
            <person name="Miyauchi S."/>
            <person name="Thiergart T."/>
            <person name="Pickel B."/>
            <person name="Atanasova L."/>
            <person name="Karlsson M."/>
            <person name="Huettel B."/>
            <person name="Barry K.W."/>
            <person name="Haridas S."/>
            <person name="Chen C."/>
            <person name="Bauer D."/>
            <person name="Andreopoulos W."/>
            <person name="Pangilinan J."/>
            <person name="LaButti K."/>
            <person name="Riley R."/>
            <person name="Lipzen A."/>
            <person name="Clum A."/>
            <person name="Drula E."/>
            <person name="Henrissat B."/>
            <person name="Kohler A."/>
            <person name="Grigoriev I.V."/>
            <person name="Martin F.M."/>
            <person name="Hacquard S."/>
        </authorList>
    </citation>
    <scope>NUCLEOTIDE SEQUENCE [LARGE SCALE GENOMIC DNA]</scope>
    <source>
        <strain evidence="2 3">MPI-CAGE-CH-0241</strain>
    </source>
</reference>
<protein>
    <submittedName>
        <fullName evidence="2">Uncharacterized protein</fullName>
    </submittedName>
</protein>
<accession>A0A9P8WBP3</accession>
<dbReference type="AlphaFoldDB" id="A0A9P8WBP3"/>
<gene>
    <name evidence="2" type="ORF">B0T10DRAFT_456813</name>
</gene>
<proteinExistence type="predicted"/>
<sequence length="300" mass="33117">MGRPKKRKVQDEEDQTNNSANMTNETSPSSIEKDSPIEMRRDVDMTVIQGDLELASEIAFDPGVAGIDQPIWGCDTNTSPETDPTLLGLDSLPSKPSCSCLANIYLCLEETRATEPAPFSSGLTRLRSVTSRALAILQCNVCPTDFVWAMQNSQLLNTLLVSIAETYRTLVESITEEARRAAQNNETKTLFINESQPGVIDGSFATPSLHVNLTPKQWELVVKSAVKDDIFGTSNSTLGSFANLLQAMEDRQIGWHSGLLGSCIRDDHHHAHRHSTDKEPMCVMLVRHTKAIINRLELNP</sequence>
<evidence type="ECO:0000313" key="3">
    <source>
        <dbReference type="Proteomes" id="UP000777438"/>
    </source>
</evidence>
<feature type="region of interest" description="Disordered" evidence="1">
    <location>
        <begin position="1"/>
        <end position="38"/>
    </location>
</feature>